<proteinExistence type="predicted"/>
<dbReference type="RefSeq" id="WP_310093202.1">
    <property type="nucleotide sequence ID" value="NZ_JAVDTT010000002.1"/>
</dbReference>
<gene>
    <name evidence="2" type="ORF">J2W94_002230</name>
</gene>
<evidence type="ECO:0000256" key="1">
    <source>
        <dbReference type="SAM" id="SignalP"/>
    </source>
</evidence>
<keyword evidence="3" id="KW-1185">Reference proteome</keyword>
<organism evidence="2 3">
    <name type="scientific">Pseudoxanthomonas sacheonensis</name>
    <dbReference type="NCBI Taxonomy" id="443615"/>
    <lineage>
        <taxon>Bacteria</taxon>
        <taxon>Pseudomonadati</taxon>
        <taxon>Pseudomonadota</taxon>
        <taxon>Gammaproteobacteria</taxon>
        <taxon>Lysobacterales</taxon>
        <taxon>Lysobacteraceae</taxon>
        <taxon>Pseudoxanthomonas</taxon>
    </lineage>
</organism>
<protein>
    <recommendedName>
        <fullName evidence="4">DUF4380 domain-containing protein</fullName>
    </recommendedName>
</protein>
<dbReference type="Proteomes" id="UP001254759">
    <property type="component" value="Unassembled WGS sequence"/>
</dbReference>
<name>A0ABU1RT49_9GAMM</name>
<evidence type="ECO:0000313" key="3">
    <source>
        <dbReference type="Proteomes" id="UP001254759"/>
    </source>
</evidence>
<accession>A0ABU1RT49</accession>
<feature type="chain" id="PRO_5046904140" description="DUF4380 domain-containing protein" evidence="1">
    <location>
        <begin position="19"/>
        <end position="350"/>
    </location>
</feature>
<evidence type="ECO:0008006" key="4">
    <source>
        <dbReference type="Google" id="ProtNLM"/>
    </source>
</evidence>
<dbReference type="EMBL" id="JAVDTT010000002">
    <property type="protein sequence ID" value="MDR6841945.1"/>
    <property type="molecule type" value="Genomic_DNA"/>
</dbReference>
<feature type="signal peptide" evidence="1">
    <location>
        <begin position="1"/>
        <end position="18"/>
    </location>
</feature>
<comment type="caution">
    <text evidence="2">The sequence shown here is derived from an EMBL/GenBank/DDBJ whole genome shotgun (WGS) entry which is preliminary data.</text>
</comment>
<sequence length="350" mass="38919">MKSWLAIAALCMPLTVSAVETVRLENGLIALEVTPELGGRGLAFSLKGRPNLLKTGEALTTRPKPEVSATADDIGYLGHDVWVGPQSQWWVHQDANPVRREGRANWPPDPFLAFADTRILERTPTRLVLEGVDSPVSGVRLHKTFQLSTARPDTVEIRATARNIRDTDIAWDLWFNTRTPSYTRVYVPVAGDKDVRVQSATEQGIEPVLPRVERGLFSLDRSVLPKGMSARRGKVLIQPSAGWMAGFASGQLFLIRFPHHPRSLIHPEQGQVELYLDDRADTAAGLLEMEVHAPYRTLKPGEEMEAVEWWTAMPYDGPDTREAQVAFLCGEAAERMELLDLCADRKTVAP</sequence>
<evidence type="ECO:0000313" key="2">
    <source>
        <dbReference type="EMBL" id="MDR6841945.1"/>
    </source>
</evidence>
<reference evidence="2 3" key="1">
    <citation type="submission" date="2023-07" db="EMBL/GenBank/DDBJ databases">
        <title>Sorghum-associated microbial communities from plants grown in Nebraska, USA.</title>
        <authorList>
            <person name="Schachtman D."/>
        </authorList>
    </citation>
    <scope>NUCLEOTIDE SEQUENCE [LARGE SCALE GENOMIC DNA]</scope>
    <source>
        <strain evidence="2 3">BE107</strain>
    </source>
</reference>
<keyword evidence="1" id="KW-0732">Signal</keyword>
<dbReference type="Pfam" id="PF14315">
    <property type="entry name" value="DUF4380"/>
    <property type="match status" value="1"/>
</dbReference>
<dbReference type="InterPro" id="IPR025488">
    <property type="entry name" value="DUF4380"/>
</dbReference>